<dbReference type="GO" id="GO:0015074">
    <property type="term" value="P:DNA integration"/>
    <property type="evidence" value="ECO:0007669"/>
    <property type="project" value="InterPro"/>
</dbReference>
<dbReference type="InterPro" id="IPR012337">
    <property type="entry name" value="RNaseH-like_sf"/>
</dbReference>
<dbReference type="PROSITE" id="PS50994">
    <property type="entry name" value="INTEGRASE"/>
    <property type="match status" value="1"/>
</dbReference>
<evidence type="ECO:0000313" key="3">
    <source>
        <dbReference type="Proteomes" id="UP001231189"/>
    </source>
</evidence>
<feature type="non-terminal residue" evidence="2">
    <location>
        <position position="1"/>
    </location>
</feature>
<dbReference type="Pfam" id="PF07727">
    <property type="entry name" value="RVT_2"/>
    <property type="match status" value="1"/>
</dbReference>
<dbReference type="SUPFAM" id="SSF53098">
    <property type="entry name" value="Ribonuclease H-like"/>
    <property type="match status" value="1"/>
</dbReference>
<dbReference type="Gene3D" id="3.30.420.10">
    <property type="entry name" value="Ribonuclease H-like superfamily/Ribonuclease H"/>
    <property type="match status" value="1"/>
</dbReference>
<sequence length="260" mass="29759">MMEFANKVQRKYDTMILAIRSDNGMEFKNYTLDDFLGEEGIQHQYSSPYTPQQNGVSERKNRTLIEAARTMMMEYKSKFEMSMMGELKYFLGFEIKQMQQGTFINQAKYLQDMLKRFDMKGANGIGTPMHLKCQLTLDETGKAVDPKLYRSMIGSLLYLCAARPDIMLSVGMCARFQANPKESHIMAVKRIFRYLVDTPNFGLWYPRDTNFSLVGFTDSDWAGDKVDRKSTSGACHFLGRSLVCWSSKKQNCVSVSTAEA</sequence>
<dbReference type="InterPro" id="IPR036397">
    <property type="entry name" value="RNaseH_sf"/>
</dbReference>
<dbReference type="Proteomes" id="UP001231189">
    <property type="component" value="Unassembled WGS sequence"/>
</dbReference>
<dbReference type="GO" id="GO:0003676">
    <property type="term" value="F:nucleic acid binding"/>
    <property type="evidence" value="ECO:0007669"/>
    <property type="project" value="InterPro"/>
</dbReference>
<feature type="domain" description="Integrase catalytic" evidence="1">
    <location>
        <begin position="1"/>
        <end position="136"/>
    </location>
</feature>
<dbReference type="EMBL" id="JAUUTY010000006">
    <property type="protein sequence ID" value="KAK1615577.1"/>
    <property type="molecule type" value="Genomic_DNA"/>
</dbReference>
<accession>A0AAD8R724</accession>
<organism evidence="2 3">
    <name type="scientific">Lolium multiflorum</name>
    <name type="common">Italian ryegrass</name>
    <name type="synonym">Lolium perenne subsp. multiflorum</name>
    <dbReference type="NCBI Taxonomy" id="4521"/>
    <lineage>
        <taxon>Eukaryota</taxon>
        <taxon>Viridiplantae</taxon>
        <taxon>Streptophyta</taxon>
        <taxon>Embryophyta</taxon>
        <taxon>Tracheophyta</taxon>
        <taxon>Spermatophyta</taxon>
        <taxon>Magnoliopsida</taxon>
        <taxon>Liliopsida</taxon>
        <taxon>Poales</taxon>
        <taxon>Poaceae</taxon>
        <taxon>BOP clade</taxon>
        <taxon>Pooideae</taxon>
        <taxon>Poodae</taxon>
        <taxon>Poeae</taxon>
        <taxon>Poeae Chloroplast Group 2 (Poeae type)</taxon>
        <taxon>Loliodinae</taxon>
        <taxon>Loliinae</taxon>
        <taxon>Lolium</taxon>
    </lineage>
</organism>
<evidence type="ECO:0000313" key="2">
    <source>
        <dbReference type="EMBL" id="KAK1615577.1"/>
    </source>
</evidence>
<name>A0AAD8R724_LOLMU</name>
<protein>
    <recommendedName>
        <fullName evidence="1">Integrase catalytic domain-containing protein</fullName>
    </recommendedName>
</protein>
<comment type="caution">
    <text evidence="2">The sequence shown here is derived from an EMBL/GenBank/DDBJ whole genome shotgun (WGS) entry which is preliminary data.</text>
</comment>
<proteinExistence type="predicted"/>
<dbReference type="InterPro" id="IPR001584">
    <property type="entry name" value="Integrase_cat-core"/>
</dbReference>
<dbReference type="CDD" id="cd09272">
    <property type="entry name" value="RNase_HI_RT_Ty1"/>
    <property type="match status" value="1"/>
</dbReference>
<evidence type="ECO:0000259" key="1">
    <source>
        <dbReference type="PROSITE" id="PS50994"/>
    </source>
</evidence>
<dbReference type="PANTHER" id="PTHR11439">
    <property type="entry name" value="GAG-POL-RELATED RETROTRANSPOSON"/>
    <property type="match status" value="1"/>
</dbReference>
<gene>
    <name evidence="2" type="ORF">QYE76_021094</name>
</gene>
<dbReference type="InterPro" id="IPR013103">
    <property type="entry name" value="RVT_2"/>
</dbReference>
<dbReference type="SUPFAM" id="SSF56672">
    <property type="entry name" value="DNA/RNA polymerases"/>
    <property type="match status" value="1"/>
</dbReference>
<dbReference type="PANTHER" id="PTHR11439:SF483">
    <property type="entry name" value="PEPTIDE SYNTHASE GLIP-LIKE, PUTATIVE (AFU_ORTHOLOGUE AFUA_3G12920)-RELATED"/>
    <property type="match status" value="1"/>
</dbReference>
<dbReference type="AlphaFoldDB" id="A0AAD8R724"/>
<dbReference type="InterPro" id="IPR043502">
    <property type="entry name" value="DNA/RNA_pol_sf"/>
</dbReference>
<keyword evidence="3" id="KW-1185">Reference proteome</keyword>
<reference evidence="2" key="1">
    <citation type="submission" date="2023-07" db="EMBL/GenBank/DDBJ databases">
        <title>A chromosome-level genome assembly of Lolium multiflorum.</title>
        <authorList>
            <person name="Chen Y."/>
            <person name="Copetti D."/>
            <person name="Kolliker R."/>
            <person name="Studer B."/>
        </authorList>
    </citation>
    <scope>NUCLEOTIDE SEQUENCE</scope>
    <source>
        <strain evidence="2">02402/16</strain>
        <tissue evidence="2">Leaf</tissue>
    </source>
</reference>